<comment type="similarity">
    <text evidence="1">Belongs to the protein-tyrosine phosphatase family. Non-receptor class dual specificity subfamily.</text>
</comment>
<dbReference type="EC" id="3.1.3.48" evidence="2"/>
<evidence type="ECO:0000256" key="1">
    <source>
        <dbReference type="ARBA" id="ARBA00008601"/>
    </source>
</evidence>
<dbReference type="GO" id="GO:0033550">
    <property type="term" value="F:MAP kinase tyrosine phosphatase activity"/>
    <property type="evidence" value="ECO:0007669"/>
    <property type="project" value="TreeGrafter"/>
</dbReference>
<evidence type="ECO:0000259" key="5">
    <source>
        <dbReference type="PROSITE" id="PS50054"/>
    </source>
</evidence>
<name>M2QLK1_CERS8</name>
<organism evidence="7 8">
    <name type="scientific">Ceriporiopsis subvermispora (strain B)</name>
    <name type="common">White-rot fungus</name>
    <name type="synonym">Gelatoporia subvermispora</name>
    <dbReference type="NCBI Taxonomy" id="914234"/>
    <lineage>
        <taxon>Eukaryota</taxon>
        <taxon>Fungi</taxon>
        <taxon>Dikarya</taxon>
        <taxon>Basidiomycota</taxon>
        <taxon>Agaricomycotina</taxon>
        <taxon>Agaricomycetes</taxon>
        <taxon>Polyporales</taxon>
        <taxon>Gelatoporiaceae</taxon>
        <taxon>Gelatoporia</taxon>
    </lineage>
</organism>
<proteinExistence type="inferred from homology"/>
<sequence length="207" mass="22493">MISFSTLSPAAQVALCTPIHSVLPAHPGLHLGALYIGSLQAALDPALLAAHHIDAVVRVMPDGPLIIDDARTPTDVLAIEIPDSTMVDLRPHLVGAVRFIDERRRHGQNVLVHCQHGISRSASIVLAYLIRALGVSYSTAITFLRSKRACVKPNAGFVAALQEWSRQRPVPTSPVRPVRPPLRRSTANLCLSRFKLHRACAPAVRAW</sequence>
<dbReference type="SMART" id="SM00195">
    <property type="entry name" value="DSPc"/>
    <property type="match status" value="1"/>
</dbReference>
<evidence type="ECO:0000313" key="8">
    <source>
        <dbReference type="Proteomes" id="UP000016930"/>
    </source>
</evidence>
<dbReference type="GO" id="GO:0005737">
    <property type="term" value="C:cytoplasm"/>
    <property type="evidence" value="ECO:0007669"/>
    <property type="project" value="TreeGrafter"/>
</dbReference>
<dbReference type="OrthoDB" id="273181at2759"/>
<dbReference type="PROSITE" id="PS50054">
    <property type="entry name" value="TYR_PHOSPHATASE_DUAL"/>
    <property type="match status" value="1"/>
</dbReference>
<keyword evidence="4" id="KW-0904">Protein phosphatase</keyword>
<dbReference type="PANTHER" id="PTHR10159">
    <property type="entry name" value="DUAL SPECIFICITY PROTEIN PHOSPHATASE"/>
    <property type="match status" value="1"/>
</dbReference>
<dbReference type="SUPFAM" id="SSF52799">
    <property type="entry name" value="(Phosphotyrosine protein) phosphatases II"/>
    <property type="match status" value="1"/>
</dbReference>
<keyword evidence="3" id="KW-0378">Hydrolase</keyword>
<dbReference type="InterPro" id="IPR016130">
    <property type="entry name" value="Tyr_Pase_AS"/>
</dbReference>
<dbReference type="GO" id="GO:0008330">
    <property type="term" value="F:protein tyrosine/threonine phosphatase activity"/>
    <property type="evidence" value="ECO:0007669"/>
    <property type="project" value="TreeGrafter"/>
</dbReference>
<dbReference type="PANTHER" id="PTHR10159:SF511">
    <property type="entry name" value="DUAL SPECIFICITY PROTEIN PHOSPHATASE 1"/>
    <property type="match status" value="1"/>
</dbReference>
<accession>M2QLK1</accession>
<evidence type="ECO:0000256" key="4">
    <source>
        <dbReference type="ARBA" id="ARBA00022912"/>
    </source>
</evidence>
<evidence type="ECO:0000313" key="7">
    <source>
        <dbReference type="EMBL" id="EMD33015.1"/>
    </source>
</evidence>
<feature type="domain" description="Tyrosine-protein phosphatase" evidence="5">
    <location>
        <begin position="26"/>
        <end position="170"/>
    </location>
</feature>
<dbReference type="HOGENOM" id="CLU_027074_11_1_1"/>
<dbReference type="InterPro" id="IPR000340">
    <property type="entry name" value="Dual-sp_phosphatase_cat-dom"/>
</dbReference>
<reference evidence="7 8" key="1">
    <citation type="journal article" date="2012" name="Proc. Natl. Acad. Sci. U.S.A.">
        <title>Comparative genomics of Ceriporiopsis subvermispora and Phanerochaete chrysosporium provide insight into selective ligninolysis.</title>
        <authorList>
            <person name="Fernandez-Fueyo E."/>
            <person name="Ruiz-Duenas F.J."/>
            <person name="Ferreira P."/>
            <person name="Floudas D."/>
            <person name="Hibbett D.S."/>
            <person name="Canessa P."/>
            <person name="Larrondo L.F."/>
            <person name="James T.Y."/>
            <person name="Seelenfreund D."/>
            <person name="Lobos S."/>
            <person name="Polanco R."/>
            <person name="Tello M."/>
            <person name="Honda Y."/>
            <person name="Watanabe T."/>
            <person name="Watanabe T."/>
            <person name="Ryu J.S."/>
            <person name="Kubicek C.P."/>
            <person name="Schmoll M."/>
            <person name="Gaskell J."/>
            <person name="Hammel K.E."/>
            <person name="St John F.J."/>
            <person name="Vanden Wymelenberg A."/>
            <person name="Sabat G."/>
            <person name="Splinter BonDurant S."/>
            <person name="Syed K."/>
            <person name="Yadav J.S."/>
            <person name="Doddapaneni H."/>
            <person name="Subramanian V."/>
            <person name="Lavin J.L."/>
            <person name="Oguiza J.A."/>
            <person name="Perez G."/>
            <person name="Pisabarro A.G."/>
            <person name="Ramirez L."/>
            <person name="Santoyo F."/>
            <person name="Master E."/>
            <person name="Coutinho P.M."/>
            <person name="Henrissat B."/>
            <person name="Lombard V."/>
            <person name="Magnuson J.K."/>
            <person name="Kuees U."/>
            <person name="Hori C."/>
            <person name="Igarashi K."/>
            <person name="Samejima M."/>
            <person name="Held B.W."/>
            <person name="Barry K.W."/>
            <person name="LaButti K.M."/>
            <person name="Lapidus A."/>
            <person name="Lindquist E.A."/>
            <person name="Lucas S.M."/>
            <person name="Riley R."/>
            <person name="Salamov A.A."/>
            <person name="Hoffmeister D."/>
            <person name="Schwenk D."/>
            <person name="Hadar Y."/>
            <person name="Yarden O."/>
            <person name="de Vries R.P."/>
            <person name="Wiebenga A."/>
            <person name="Stenlid J."/>
            <person name="Eastwood D."/>
            <person name="Grigoriev I.V."/>
            <person name="Berka R.M."/>
            <person name="Blanchette R.A."/>
            <person name="Kersten P."/>
            <person name="Martinez A.T."/>
            <person name="Vicuna R."/>
            <person name="Cullen D."/>
        </authorList>
    </citation>
    <scope>NUCLEOTIDE SEQUENCE [LARGE SCALE GENOMIC DNA]</scope>
    <source>
        <strain evidence="7 8">B</strain>
    </source>
</reference>
<dbReference type="AlphaFoldDB" id="M2QLK1"/>
<dbReference type="GO" id="GO:0017017">
    <property type="term" value="F:MAP kinase tyrosine/serine/threonine phosphatase activity"/>
    <property type="evidence" value="ECO:0007669"/>
    <property type="project" value="TreeGrafter"/>
</dbReference>
<dbReference type="InterPro" id="IPR029021">
    <property type="entry name" value="Prot-tyrosine_phosphatase-like"/>
</dbReference>
<dbReference type="EMBL" id="KB445808">
    <property type="protein sequence ID" value="EMD33015.1"/>
    <property type="molecule type" value="Genomic_DNA"/>
</dbReference>
<keyword evidence="8" id="KW-1185">Reference proteome</keyword>
<dbReference type="Pfam" id="PF00782">
    <property type="entry name" value="DSPc"/>
    <property type="match status" value="1"/>
</dbReference>
<gene>
    <name evidence="7" type="ORF">CERSUDRAFT_126495</name>
</gene>
<dbReference type="Proteomes" id="UP000016930">
    <property type="component" value="Unassembled WGS sequence"/>
</dbReference>
<evidence type="ECO:0000256" key="3">
    <source>
        <dbReference type="ARBA" id="ARBA00022801"/>
    </source>
</evidence>
<dbReference type="Gene3D" id="3.90.190.10">
    <property type="entry name" value="Protein tyrosine phosphatase superfamily"/>
    <property type="match status" value="1"/>
</dbReference>
<dbReference type="CDD" id="cd14498">
    <property type="entry name" value="DSP"/>
    <property type="match status" value="1"/>
</dbReference>
<dbReference type="GO" id="GO:0043409">
    <property type="term" value="P:negative regulation of MAPK cascade"/>
    <property type="evidence" value="ECO:0007669"/>
    <property type="project" value="TreeGrafter"/>
</dbReference>
<dbReference type="STRING" id="914234.M2QLK1"/>
<dbReference type="PROSITE" id="PS00383">
    <property type="entry name" value="TYR_PHOSPHATASE_1"/>
    <property type="match status" value="1"/>
</dbReference>
<protein>
    <recommendedName>
        <fullName evidence="2">protein-tyrosine-phosphatase</fullName>
        <ecNumber evidence="2">3.1.3.48</ecNumber>
    </recommendedName>
</protein>
<evidence type="ECO:0000256" key="2">
    <source>
        <dbReference type="ARBA" id="ARBA00013064"/>
    </source>
</evidence>
<dbReference type="InterPro" id="IPR020422">
    <property type="entry name" value="TYR_PHOSPHATASE_DUAL_dom"/>
</dbReference>
<feature type="domain" description="Tyrosine specific protein phosphatases" evidence="6">
    <location>
        <begin position="91"/>
        <end position="148"/>
    </location>
</feature>
<dbReference type="PROSITE" id="PS50056">
    <property type="entry name" value="TYR_PHOSPHATASE_2"/>
    <property type="match status" value="1"/>
</dbReference>
<evidence type="ECO:0000259" key="6">
    <source>
        <dbReference type="PROSITE" id="PS50056"/>
    </source>
</evidence>
<dbReference type="InterPro" id="IPR000387">
    <property type="entry name" value="Tyr_Pase_dom"/>
</dbReference>